<protein>
    <recommendedName>
        <fullName evidence="4">F-box domain-containing protein</fullName>
    </recommendedName>
</protein>
<feature type="compositionally biased region" description="Basic and acidic residues" evidence="1">
    <location>
        <begin position="213"/>
        <end position="226"/>
    </location>
</feature>
<evidence type="ECO:0000313" key="2">
    <source>
        <dbReference type="EMBL" id="KAK5953260.1"/>
    </source>
</evidence>
<dbReference type="EMBL" id="JAKLMC020000012">
    <property type="protein sequence ID" value="KAK5953260.1"/>
    <property type="molecule type" value="Genomic_DNA"/>
</dbReference>
<evidence type="ECO:0000313" key="3">
    <source>
        <dbReference type="Proteomes" id="UP001316803"/>
    </source>
</evidence>
<proteinExistence type="predicted"/>
<evidence type="ECO:0008006" key="4">
    <source>
        <dbReference type="Google" id="ProtNLM"/>
    </source>
</evidence>
<reference evidence="2 3" key="1">
    <citation type="submission" date="2022-12" db="EMBL/GenBank/DDBJ databases">
        <title>Genomic features and morphological characterization of a novel Knufia sp. strain isolated from spacecraft assembly facility.</title>
        <authorList>
            <person name="Teixeira M."/>
            <person name="Chander A.M."/>
            <person name="Stajich J.E."/>
            <person name="Venkateswaran K."/>
        </authorList>
    </citation>
    <scope>NUCLEOTIDE SEQUENCE [LARGE SCALE GENOMIC DNA]</scope>
    <source>
        <strain evidence="2 3">FJI-L2-BK-P2</strain>
    </source>
</reference>
<comment type="caution">
    <text evidence="2">The sequence shown here is derived from an EMBL/GenBank/DDBJ whole genome shotgun (WGS) entry which is preliminary data.</text>
</comment>
<feature type="compositionally biased region" description="Basic and acidic residues" evidence="1">
    <location>
        <begin position="160"/>
        <end position="188"/>
    </location>
</feature>
<organism evidence="2 3">
    <name type="scientific">Knufia fluminis</name>
    <dbReference type="NCBI Taxonomy" id="191047"/>
    <lineage>
        <taxon>Eukaryota</taxon>
        <taxon>Fungi</taxon>
        <taxon>Dikarya</taxon>
        <taxon>Ascomycota</taxon>
        <taxon>Pezizomycotina</taxon>
        <taxon>Eurotiomycetes</taxon>
        <taxon>Chaetothyriomycetidae</taxon>
        <taxon>Chaetothyriales</taxon>
        <taxon>Trichomeriaceae</taxon>
        <taxon>Knufia</taxon>
    </lineage>
</organism>
<dbReference type="AlphaFoldDB" id="A0AAN8EG05"/>
<feature type="compositionally biased region" description="Low complexity" evidence="1">
    <location>
        <begin position="190"/>
        <end position="199"/>
    </location>
</feature>
<accession>A0AAN8EG05</accession>
<feature type="region of interest" description="Disordered" evidence="1">
    <location>
        <begin position="157"/>
        <end position="226"/>
    </location>
</feature>
<name>A0AAN8EG05_9EURO</name>
<gene>
    <name evidence="2" type="ORF">OHC33_005828</name>
</gene>
<dbReference type="Proteomes" id="UP001316803">
    <property type="component" value="Unassembled WGS sequence"/>
</dbReference>
<keyword evidence="3" id="KW-1185">Reference proteome</keyword>
<evidence type="ECO:0000256" key="1">
    <source>
        <dbReference type="SAM" id="MobiDB-lite"/>
    </source>
</evidence>
<sequence length="226" mass="26133">MAKITDIPPEVLRLIFQNLDNISINSTTKDQLSDYITQNCLYTGVNKTMFVKQFPISKLVNSTSIDCLDTSMLMASRVCTKWRDGVTDLLFKVDVGTEEKNKLLMEFGKWYYKAIGDAKAQPRADAEEAARVREELWKEKEARDQAQNERWKIASALRKQAAERKRQARESGEGKKEKKTGKKVEKKGNARISRQAYQQRQRRRAEMAYTDLYRPEVGEVDQRGNE</sequence>